<dbReference type="Gene3D" id="3.30.70.330">
    <property type="match status" value="1"/>
</dbReference>
<keyword evidence="1" id="KW-1133">Transmembrane helix</keyword>
<evidence type="ECO:0000313" key="3">
    <source>
        <dbReference type="EMBL" id="VAX10508.1"/>
    </source>
</evidence>
<sequence length="160" mass="17414">MKFTFPTTKYFIKSIVISALLGLLAFFLAPQFSIEILGSASGFAFGVLAGALIGSLLAATRVIPATASKMESIFVGNLAFRASSNAVRELFGKYGEVHAVRLMTDRVTRKPRGFGFIEMSHRDALKAISALHGEEFQGRELKVNIANERKPREEMSPASS</sequence>
<dbReference type="AlphaFoldDB" id="A0A3B1BGJ8"/>
<feature type="domain" description="RRM" evidence="2">
    <location>
        <begin position="71"/>
        <end position="148"/>
    </location>
</feature>
<dbReference type="GO" id="GO:0003723">
    <property type="term" value="F:RNA binding"/>
    <property type="evidence" value="ECO:0007669"/>
    <property type="project" value="InterPro"/>
</dbReference>
<keyword evidence="1" id="KW-0812">Transmembrane</keyword>
<proteinExistence type="predicted"/>
<feature type="transmembrane region" description="Helical" evidence="1">
    <location>
        <begin position="43"/>
        <end position="63"/>
    </location>
</feature>
<gene>
    <name evidence="3" type="ORF">MNBD_GAMMA25-1419</name>
</gene>
<dbReference type="Pfam" id="PF00076">
    <property type="entry name" value="RRM_1"/>
    <property type="match status" value="1"/>
</dbReference>
<reference evidence="3" key="1">
    <citation type="submission" date="2018-06" db="EMBL/GenBank/DDBJ databases">
        <authorList>
            <person name="Zhirakovskaya E."/>
        </authorList>
    </citation>
    <scope>NUCLEOTIDE SEQUENCE</scope>
</reference>
<accession>A0A3B1BGJ8</accession>
<dbReference type="PANTHER" id="PTHR15241">
    <property type="entry name" value="TRANSFORMER-2-RELATED"/>
    <property type="match status" value="1"/>
</dbReference>
<dbReference type="InterPro" id="IPR035979">
    <property type="entry name" value="RBD_domain_sf"/>
</dbReference>
<dbReference type="PROSITE" id="PS50102">
    <property type="entry name" value="RRM"/>
    <property type="match status" value="1"/>
</dbReference>
<keyword evidence="1" id="KW-0472">Membrane</keyword>
<dbReference type="PANTHER" id="PTHR15241:SF304">
    <property type="entry name" value="RRM DOMAIN-CONTAINING PROTEIN"/>
    <property type="match status" value="1"/>
</dbReference>
<organism evidence="3">
    <name type="scientific">hydrothermal vent metagenome</name>
    <dbReference type="NCBI Taxonomy" id="652676"/>
    <lineage>
        <taxon>unclassified sequences</taxon>
        <taxon>metagenomes</taxon>
        <taxon>ecological metagenomes</taxon>
    </lineage>
</organism>
<evidence type="ECO:0000259" key="2">
    <source>
        <dbReference type="PROSITE" id="PS50102"/>
    </source>
</evidence>
<name>A0A3B1BGJ8_9ZZZZ</name>
<evidence type="ECO:0000256" key="1">
    <source>
        <dbReference type="SAM" id="Phobius"/>
    </source>
</evidence>
<dbReference type="InterPro" id="IPR012677">
    <property type="entry name" value="Nucleotide-bd_a/b_plait_sf"/>
</dbReference>
<dbReference type="SUPFAM" id="SSF54928">
    <property type="entry name" value="RNA-binding domain, RBD"/>
    <property type="match status" value="1"/>
</dbReference>
<dbReference type="EMBL" id="UOFY01000051">
    <property type="protein sequence ID" value="VAX10508.1"/>
    <property type="molecule type" value="Genomic_DNA"/>
</dbReference>
<protein>
    <recommendedName>
        <fullName evidence="2">RRM domain-containing protein</fullName>
    </recommendedName>
</protein>
<dbReference type="InterPro" id="IPR000504">
    <property type="entry name" value="RRM_dom"/>
</dbReference>
<dbReference type="SMART" id="SM00360">
    <property type="entry name" value="RRM"/>
    <property type="match status" value="1"/>
</dbReference>